<keyword evidence="4" id="KW-1185">Reference proteome</keyword>
<dbReference type="Proteomes" id="UP000254794">
    <property type="component" value="Unassembled WGS sequence"/>
</dbReference>
<dbReference type="InterPro" id="IPR000683">
    <property type="entry name" value="Gfo/Idh/MocA-like_OxRdtase_N"/>
</dbReference>
<evidence type="ECO:0000313" key="3">
    <source>
        <dbReference type="EMBL" id="STX51709.1"/>
    </source>
</evidence>
<dbReference type="GO" id="GO:0016491">
    <property type="term" value="F:oxidoreductase activity"/>
    <property type="evidence" value="ECO:0007669"/>
    <property type="project" value="UniProtKB-KW"/>
</dbReference>
<dbReference type="OrthoDB" id="9801953at2"/>
<feature type="domain" description="GFO/IDH/MocA-like oxidoreductase" evidence="2">
    <location>
        <begin position="145"/>
        <end position="274"/>
    </location>
</feature>
<dbReference type="EMBL" id="UGOD01000001">
    <property type="protein sequence ID" value="STX51709.1"/>
    <property type="molecule type" value="Genomic_DNA"/>
</dbReference>
<dbReference type="InterPro" id="IPR051317">
    <property type="entry name" value="Gfo/Idh/MocA_oxidoreduct"/>
</dbReference>
<name>A0A378JND4_9GAMM</name>
<sequence length="381" mass="42694">MKKLRWGMIGGGLGSMIGPIHRYAARLDNVYDLVAGSFSQDINKSKQLGQTLGLNESRIYPDYQTMLEKEKSLPQEQRIEVISIVTPNHLHFPIAKSALENGFHIILEKPMTLNLEEAIILRDLAKEKNLLGYVLYTYAGYPMIKEMREQIRMGKIGAVRKVHVSFTQGWLSQFNEPSNKQASWRQNPNYAGTLGTMADIGIHAFHLIEYVTGLQTESLFAEINTCVPNRLLDDDGTILLRFSNGTKGSLLASQITIGDSANLIIQVVGEEGSLQWEHTNHHQLKYANLNAPIQIYEAGNNNPYLSEEALANCRLPAGHPEGMIEVFANHYYLFYLAIKNLGKQESELDYPDLDAGVRGMGFLGTVHLAMQKGSWVDLNLF</sequence>
<dbReference type="EC" id="1.-.-.-" evidence="3"/>
<protein>
    <submittedName>
        <fullName evidence="3">Oxidoreductase</fullName>
        <ecNumber evidence="3">1.-.-.-</ecNumber>
    </submittedName>
</protein>
<dbReference type="PANTHER" id="PTHR43708:SF3">
    <property type="entry name" value="OXIDOREDUCTASE"/>
    <property type="match status" value="1"/>
</dbReference>
<dbReference type="Gene3D" id="3.40.50.720">
    <property type="entry name" value="NAD(P)-binding Rossmann-like Domain"/>
    <property type="match status" value="1"/>
</dbReference>
<dbReference type="AlphaFoldDB" id="A0A378JND4"/>
<dbReference type="GO" id="GO:0000166">
    <property type="term" value="F:nucleotide binding"/>
    <property type="evidence" value="ECO:0007669"/>
    <property type="project" value="InterPro"/>
</dbReference>
<dbReference type="Pfam" id="PF22725">
    <property type="entry name" value="GFO_IDH_MocA_C3"/>
    <property type="match status" value="1"/>
</dbReference>
<gene>
    <name evidence="3" type="primary">ydgJ_2</name>
    <name evidence="3" type="ORF">NCTC13316_01805</name>
</gene>
<dbReference type="Gene3D" id="3.30.360.10">
    <property type="entry name" value="Dihydrodipicolinate Reductase, domain 2"/>
    <property type="match status" value="1"/>
</dbReference>
<evidence type="ECO:0000259" key="2">
    <source>
        <dbReference type="Pfam" id="PF22725"/>
    </source>
</evidence>
<dbReference type="PANTHER" id="PTHR43708">
    <property type="entry name" value="CONSERVED EXPRESSED OXIDOREDUCTASE (EUROFUNG)"/>
    <property type="match status" value="1"/>
</dbReference>
<dbReference type="Pfam" id="PF01408">
    <property type="entry name" value="GFO_IDH_MocA"/>
    <property type="match status" value="1"/>
</dbReference>
<reference evidence="3 4" key="1">
    <citation type="submission" date="2018-06" db="EMBL/GenBank/DDBJ databases">
        <authorList>
            <consortium name="Pathogen Informatics"/>
            <person name="Doyle S."/>
        </authorList>
    </citation>
    <scope>NUCLEOTIDE SEQUENCE [LARGE SCALE GENOMIC DNA]</scope>
    <source>
        <strain evidence="3 4">NCTC13316</strain>
    </source>
</reference>
<evidence type="ECO:0000313" key="4">
    <source>
        <dbReference type="Proteomes" id="UP000254794"/>
    </source>
</evidence>
<dbReference type="SUPFAM" id="SSF55347">
    <property type="entry name" value="Glyceraldehyde-3-phosphate dehydrogenase-like, C-terminal domain"/>
    <property type="match status" value="1"/>
</dbReference>
<proteinExistence type="predicted"/>
<dbReference type="RefSeq" id="WP_115331327.1">
    <property type="nucleotide sequence ID" value="NZ_CAAAHP010000002.1"/>
</dbReference>
<evidence type="ECO:0000259" key="1">
    <source>
        <dbReference type="Pfam" id="PF01408"/>
    </source>
</evidence>
<dbReference type="InterPro" id="IPR036291">
    <property type="entry name" value="NAD(P)-bd_dom_sf"/>
</dbReference>
<organism evidence="3 4">
    <name type="scientific">Legionella busanensis</name>
    <dbReference type="NCBI Taxonomy" id="190655"/>
    <lineage>
        <taxon>Bacteria</taxon>
        <taxon>Pseudomonadati</taxon>
        <taxon>Pseudomonadota</taxon>
        <taxon>Gammaproteobacteria</taxon>
        <taxon>Legionellales</taxon>
        <taxon>Legionellaceae</taxon>
        <taxon>Legionella</taxon>
    </lineage>
</organism>
<feature type="domain" description="Gfo/Idh/MocA-like oxidoreductase N-terminal" evidence="1">
    <location>
        <begin position="4"/>
        <end position="131"/>
    </location>
</feature>
<accession>A0A378JND4</accession>
<dbReference type="SUPFAM" id="SSF51735">
    <property type="entry name" value="NAD(P)-binding Rossmann-fold domains"/>
    <property type="match status" value="1"/>
</dbReference>
<dbReference type="InterPro" id="IPR055170">
    <property type="entry name" value="GFO_IDH_MocA-like_dom"/>
</dbReference>
<keyword evidence="3" id="KW-0560">Oxidoreductase</keyword>